<evidence type="ECO:0000313" key="2">
    <source>
        <dbReference type="EMBL" id="RDI48286.1"/>
    </source>
</evidence>
<sequence length="135" mass="15008">MRACKILRMSTTARYRPETTGWFTSTRTNNGNQCVEVRFDGGAVLIRDSKFRRDPAHRREDEPVITVTASEWMTFLDAVRGRDAATEVLVAAPAPHADGTTLRCGDTALDYTRGEWDAFVAGVRDGEFDRIAVPA</sequence>
<dbReference type="STRING" id="1210089.GCA_001613165_05393"/>
<comment type="caution">
    <text evidence="2">The sequence shown here is derived from an EMBL/GenBank/DDBJ whole genome shotgun (WGS) entry which is preliminary data.</text>
</comment>
<evidence type="ECO:0000259" key="1">
    <source>
        <dbReference type="Pfam" id="PF04149"/>
    </source>
</evidence>
<keyword evidence="3" id="KW-1185">Reference proteome</keyword>
<dbReference type="Proteomes" id="UP000255355">
    <property type="component" value="Unassembled WGS sequence"/>
</dbReference>
<reference evidence="2 3" key="1">
    <citation type="submission" date="2018-07" db="EMBL/GenBank/DDBJ databases">
        <title>Genomic Encyclopedia of Type Strains, Phase IV (KMG-IV): sequencing the most valuable type-strain genomes for metagenomic binning, comparative biology and taxonomic classification.</title>
        <authorList>
            <person name="Goeker M."/>
        </authorList>
    </citation>
    <scope>NUCLEOTIDE SEQUENCE [LARGE SCALE GENOMIC DNA]</scope>
    <source>
        <strain evidence="2 3">DSM 44952</strain>
    </source>
</reference>
<proteinExistence type="predicted"/>
<gene>
    <name evidence="2" type="ORF">DFR68_108115</name>
</gene>
<dbReference type="InterPro" id="IPR007278">
    <property type="entry name" value="DUF397"/>
</dbReference>
<feature type="domain" description="DUF397" evidence="1">
    <location>
        <begin position="21"/>
        <end position="80"/>
    </location>
</feature>
<dbReference type="EMBL" id="QQAZ01000008">
    <property type="protein sequence ID" value="RDI48286.1"/>
    <property type="molecule type" value="Genomic_DNA"/>
</dbReference>
<accession>A0A370GYB6</accession>
<organism evidence="2 3">
    <name type="scientific">Nocardia mexicana</name>
    <dbReference type="NCBI Taxonomy" id="279262"/>
    <lineage>
        <taxon>Bacteria</taxon>
        <taxon>Bacillati</taxon>
        <taxon>Actinomycetota</taxon>
        <taxon>Actinomycetes</taxon>
        <taxon>Mycobacteriales</taxon>
        <taxon>Nocardiaceae</taxon>
        <taxon>Nocardia</taxon>
    </lineage>
</organism>
<evidence type="ECO:0000313" key="3">
    <source>
        <dbReference type="Proteomes" id="UP000255355"/>
    </source>
</evidence>
<name>A0A370GYB6_9NOCA</name>
<dbReference type="Pfam" id="PF04149">
    <property type="entry name" value="DUF397"/>
    <property type="match status" value="1"/>
</dbReference>
<dbReference type="AlphaFoldDB" id="A0A370GYB6"/>
<protein>
    <submittedName>
        <fullName evidence="2">Uncharacterized protein DUF397</fullName>
    </submittedName>
</protein>